<accession>A0A2S0VQB1</accession>
<dbReference type="PANTHER" id="PTHR35399:SF2">
    <property type="entry name" value="DUF839 DOMAIN-CONTAINING PROTEIN"/>
    <property type="match status" value="1"/>
</dbReference>
<organism evidence="2 3">
    <name type="scientific">Saccharobesus litoralis</name>
    <dbReference type="NCBI Taxonomy" id="2172099"/>
    <lineage>
        <taxon>Bacteria</taxon>
        <taxon>Pseudomonadati</taxon>
        <taxon>Pseudomonadota</taxon>
        <taxon>Gammaproteobacteria</taxon>
        <taxon>Alteromonadales</taxon>
        <taxon>Alteromonadaceae</taxon>
        <taxon>Saccharobesus</taxon>
    </lineage>
</organism>
<keyword evidence="1" id="KW-0732">Signal</keyword>
<keyword evidence="3" id="KW-1185">Reference proteome</keyword>
<dbReference type="Proteomes" id="UP000244441">
    <property type="component" value="Chromosome"/>
</dbReference>
<dbReference type="PANTHER" id="PTHR35399">
    <property type="entry name" value="SLR8030 PROTEIN"/>
    <property type="match status" value="1"/>
</dbReference>
<proteinExistence type="predicted"/>
<dbReference type="InterPro" id="IPR019546">
    <property type="entry name" value="TAT_signal_bac_arc"/>
</dbReference>
<dbReference type="NCBIfam" id="TIGR01409">
    <property type="entry name" value="TAT_signal_seq"/>
    <property type="match status" value="1"/>
</dbReference>
<dbReference type="InterPro" id="IPR006311">
    <property type="entry name" value="TAT_signal"/>
</dbReference>
<evidence type="ECO:0000256" key="1">
    <source>
        <dbReference type="ARBA" id="ARBA00022729"/>
    </source>
</evidence>
<gene>
    <name evidence="2" type="ORF">C2869_08130</name>
</gene>
<dbReference type="RefSeq" id="WP_108602460.1">
    <property type="nucleotide sequence ID" value="NZ_CP026604.1"/>
</dbReference>
<dbReference type="EMBL" id="CP026604">
    <property type="protein sequence ID" value="AWB66397.1"/>
    <property type="molecule type" value="Genomic_DNA"/>
</dbReference>
<name>A0A2S0VQB1_9ALTE</name>
<dbReference type="AlphaFoldDB" id="A0A2S0VQB1"/>
<dbReference type="PROSITE" id="PS51318">
    <property type="entry name" value="TAT"/>
    <property type="match status" value="1"/>
</dbReference>
<reference evidence="2 3" key="1">
    <citation type="submission" date="2018-01" db="EMBL/GenBank/DDBJ databases">
        <title>Genome sequence of a Cantenovulum-like bacteria.</title>
        <authorList>
            <person name="Tan W.R."/>
            <person name="Lau N.-S."/>
            <person name="Go F."/>
            <person name="Amirul A.-A.A."/>
        </authorList>
    </citation>
    <scope>NUCLEOTIDE SEQUENCE [LARGE SCALE GENOMIC DNA]</scope>
    <source>
        <strain evidence="2 3">CCB-QB4</strain>
    </source>
</reference>
<dbReference type="InterPro" id="IPR008557">
    <property type="entry name" value="PhoX"/>
</dbReference>
<evidence type="ECO:0000313" key="2">
    <source>
        <dbReference type="EMBL" id="AWB66397.1"/>
    </source>
</evidence>
<evidence type="ECO:0000313" key="3">
    <source>
        <dbReference type="Proteomes" id="UP000244441"/>
    </source>
</evidence>
<dbReference type="Pfam" id="PF05787">
    <property type="entry name" value="PhoX"/>
    <property type="match status" value="1"/>
</dbReference>
<dbReference type="KEGG" id="cate:C2869_08130"/>
<sequence length="635" mass="70394">MTDPNLKYNSKPIFAQVVRDRLSRRQFLKGAGIVASAATVPLLPACGSSVFSQPTRVASPLRLTFNEVAQGLDQHLHVPQGYSHQVLLRWGDPIFQQVAEFDPQQQSAKNQNLQFGFNNDFVGFIPLPLGSQNSQHGLLVVNHEHTKAHLMHPGSPKDADLSLEQTKIDLAAHGLSVVEVKRQANGEWQLVKASRYNRRITAETPMQLSGWARGHQRMKTLYSKNGVDTWGTYGNCAGGVTPWGTVLTAEENINKYFKGDLDNCPEQENYRRFGFKGDVRKSWGLHFDRWDLDKNPQEGLHAGWIVEIDPFDAQSKPRKLTSLGRFKHEGCNVHINTDGRVVAYMGDDQKFEYVYRFISRDTYRAGNTAADRAFNLTLLDNGELSVAQFSEDGSLHWQPLVYGQGPLTPANGFHSQADIALDTRKAADLLAATPMDRPEDVEVNPVNGKVYVMLTKNDSRKPDQLNAPNPRAYNKAGQVVELIAPQGDHSASVFKWDLTLLAGNPKQTITNYHTATSDNGWLACPDNCAFDNLGHLWLSTDGAEDHGVADGLWAMPVDNPLHGLSKRFLRCPIGAELCGPFFTPDNTTLFCAIQHPGGDSTFDKPDTRWPDFADDMPCRPALVAIWKDDGGVVGS</sequence>
<dbReference type="OrthoDB" id="9801383at2"/>
<dbReference type="SUPFAM" id="SSF63829">
    <property type="entry name" value="Calcium-dependent phosphotriesterase"/>
    <property type="match status" value="1"/>
</dbReference>
<protein>
    <submittedName>
        <fullName evidence="2">dTDP-glucose 4,6-dehydratase</fullName>
    </submittedName>
</protein>